<dbReference type="Gene3D" id="3.40.50.720">
    <property type="entry name" value="NAD(P)-binding Rossmann-like Domain"/>
    <property type="match status" value="1"/>
</dbReference>
<dbReference type="EMBL" id="CP014168">
    <property type="protein sequence ID" value="AOH83315.1"/>
    <property type="molecule type" value="Genomic_DNA"/>
</dbReference>
<dbReference type="CDD" id="cd05233">
    <property type="entry name" value="SDR_c"/>
    <property type="match status" value="1"/>
</dbReference>
<dbReference type="Proteomes" id="UP000094256">
    <property type="component" value="Chromosome"/>
</dbReference>
<name>A0A1B3Z7B5_9SPHN</name>
<organism evidence="3 4">
    <name type="scientific">Sphingomonas panacis</name>
    <dbReference type="NCBI Taxonomy" id="1560345"/>
    <lineage>
        <taxon>Bacteria</taxon>
        <taxon>Pseudomonadati</taxon>
        <taxon>Pseudomonadota</taxon>
        <taxon>Alphaproteobacteria</taxon>
        <taxon>Sphingomonadales</taxon>
        <taxon>Sphingomonadaceae</taxon>
        <taxon>Sphingomonas</taxon>
    </lineage>
</organism>
<evidence type="ECO:0000256" key="1">
    <source>
        <dbReference type="ARBA" id="ARBA00006484"/>
    </source>
</evidence>
<dbReference type="PANTHER" id="PTHR24321">
    <property type="entry name" value="DEHYDROGENASES, SHORT CHAIN"/>
    <property type="match status" value="1"/>
</dbReference>
<dbReference type="PRINTS" id="PR00080">
    <property type="entry name" value="SDRFAMILY"/>
</dbReference>
<proteinExistence type="inferred from homology"/>
<reference evidence="3 4" key="1">
    <citation type="submission" date="2016-01" db="EMBL/GenBank/DDBJ databases">
        <title>Complete genome and mega plasmid sequence of Sphingomonas panacis DCY99 elicits systemic resistance in rice to Xanthomonas oryzae.</title>
        <authorList>
            <person name="Kim Y.J."/>
            <person name="Yang D.C."/>
            <person name="Sing P."/>
        </authorList>
    </citation>
    <scope>NUCLEOTIDE SEQUENCE [LARGE SCALE GENOMIC DNA]</scope>
    <source>
        <strain evidence="3 4">DCY99</strain>
    </source>
</reference>
<dbReference type="InterPro" id="IPR036291">
    <property type="entry name" value="NAD(P)-bd_dom_sf"/>
</dbReference>
<dbReference type="PRINTS" id="PR00081">
    <property type="entry name" value="GDHRDH"/>
</dbReference>
<gene>
    <name evidence="3" type="ORF">AWL63_04350</name>
</gene>
<dbReference type="PANTHER" id="PTHR24321:SF8">
    <property type="entry name" value="ESTRADIOL 17-BETA-DEHYDROGENASE 8-RELATED"/>
    <property type="match status" value="1"/>
</dbReference>
<dbReference type="InterPro" id="IPR002347">
    <property type="entry name" value="SDR_fam"/>
</dbReference>
<dbReference type="STRING" id="1560345.AWL63_04350"/>
<evidence type="ECO:0000313" key="4">
    <source>
        <dbReference type="Proteomes" id="UP000094256"/>
    </source>
</evidence>
<dbReference type="NCBIfam" id="NF005559">
    <property type="entry name" value="PRK07231.1"/>
    <property type="match status" value="1"/>
</dbReference>
<dbReference type="InterPro" id="IPR020904">
    <property type="entry name" value="Sc_DH/Rdtase_CS"/>
</dbReference>
<keyword evidence="2" id="KW-0560">Oxidoreductase</keyword>
<dbReference type="KEGG" id="span:AWL63_04350"/>
<comment type="similarity">
    <text evidence="1">Belongs to the short-chain dehydrogenases/reductases (SDR) family.</text>
</comment>
<evidence type="ECO:0008006" key="5">
    <source>
        <dbReference type="Google" id="ProtNLM"/>
    </source>
</evidence>
<accession>A0A1B3Z7B5</accession>
<evidence type="ECO:0000313" key="3">
    <source>
        <dbReference type="EMBL" id="AOH83315.1"/>
    </source>
</evidence>
<dbReference type="FunFam" id="3.40.50.720:FF:000084">
    <property type="entry name" value="Short-chain dehydrogenase reductase"/>
    <property type="match status" value="1"/>
</dbReference>
<evidence type="ECO:0000256" key="2">
    <source>
        <dbReference type="ARBA" id="ARBA00023002"/>
    </source>
</evidence>
<sequence>MREDKTMDIAGKVAFITGAGSGIGRASACAFARAGASVMIVDMNESGLMETAGLIEEIGGAVATMTVDVTDGSSVAAAVAATVERFGRLDCAHNNAGVGGTPAELAESDEASARQVMDVNFWGVFHGMRAQIAVMLRQGGGTIVNTASAAGLVGLPSLSVYSASKHAVVGLTKTAALEYATRGIRINSVCPGVIETPMSTPLFEVPGLHAAMAAVHPIGRFGLPTEIADAVLWLSSSASSFVVGASIAIDGGSTAQ</sequence>
<dbReference type="PROSITE" id="PS00061">
    <property type="entry name" value="ADH_SHORT"/>
    <property type="match status" value="1"/>
</dbReference>
<protein>
    <recommendedName>
        <fullName evidence="5">Short-chain dehydrogenase</fullName>
    </recommendedName>
</protein>
<dbReference type="GO" id="GO:0016491">
    <property type="term" value="F:oxidoreductase activity"/>
    <property type="evidence" value="ECO:0007669"/>
    <property type="project" value="UniProtKB-KW"/>
</dbReference>
<keyword evidence="4" id="KW-1185">Reference proteome</keyword>
<dbReference type="AlphaFoldDB" id="A0A1B3Z7B5"/>
<dbReference type="Pfam" id="PF13561">
    <property type="entry name" value="adh_short_C2"/>
    <property type="match status" value="1"/>
</dbReference>
<dbReference type="SUPFAM" id="SSF51735">
    <property type="entry name" value="NAD(P)-binding Rossmann-fold domains"/>
    <property type="match status" value="1"/>
</dbReference>